<accession>A0A224YEK6</accession>
<dbReference type="EMBL" id="GFPF01001457">
    <property type="protein sequence ID" value="MAA12603.1"/>
    <property type="molecule type" value="Transcribed_RNA"/>
</dbReference>
<reference evidence="1" key="1">
    <citation type="journal article" date="2017" name="Parasit. Vectors">
        <title>Sialotranscriptomics of Rhipicephalus zambeziensis reveals intricate expression profiles of secretory proteins and suggests tight temporal transcriptional regulation during blood-feeding.</title>
        <authorList>
            <person name="de Castro M.H."/>
            <person name="de Klerk D."/>
            <person name="Pienaar R."/>
            <person name="Rees D.J.G."/>
            <person name="Mans B.J."/>
        </authorList>
    </citation>
    <scope>NUCLEOTIDE SEQUENCE</scope>
    <source>
        <tissue evidence="1">Salivary glands</tissue>
    </source>
</reference>
<organism evidence="1">
    <name type="scientific">Rhipicephalus zambeziensis</name>
    <dbReference type="NCBI Taxonomy" id="60191"/>
    <lineage>
        <taxon>Eukaryota</taxon>
        <taxon>Metazoa</taxon>
        <taxon>Ecdysozoa</taxon>
        <taxon>Arthropoda</taxon>
        <taxon>Chelicerata</taxon>
        <taxon>Arachnida</taxon>
        <taxon>Acari</taxon>
        <taxon>Parasitiformes</taxon>
        <taxon>Ixodida</taxon>
        <taxon>Ixodoidea</taxon>
        <taxon>Ixodidae</taxon>
        <taxon>Rhipicephalinae</taxon>
        <taxon>Rhipicephalus</taxon>
        <taxon>Rhipicephalus</taxon>
    </lineage>
</organism>
<protein>
    <submittedName>
        <fullName evidence="1">Uncharacterized protein</fullName>
    </submittedName>
</protein>
<sequence length="113" mass="12887">MAAHNHTLRARGSCYERPLRDRKQCLSRSSSEENISSTSILHRSLLGLLFGDLAEIKIFRMRKINMNGALEQRTCIVAFTCASRLCGEVLFFFFSNNRTVAQTVDLAHPVRRQ</sequence>
<proteinExistence type="predicted"/>
<evidence type="ECO:0000313" key="1">
    <source>
        <dbReference type="EMBL" id="MAA12603.1"/>
    </source>
</evidence>
<name>A0A224YEK6_9ACAR</name>
<dbReference type="AlphaFoldDB" id="A0A224YEK6"/>